<evidence type="ECO:0000256" key="2">
    <source>
        <dbReference type="SAM" id="SignalP"/>
    </source>
</evidence>
<sequence length="109" mass="11805">KEMCSIKNNIIIASILLVIICKLNDASNGGGRGGRRAGRGGRGRTQENSVDDQLLAQQIQALQQRFIATGTTGVDILTDLQNQAQDARNLYRSYESVQGINQAAVNFLT</sequence>
<dbReference type="WBParaSite" id="scaffold2686_cov287.g5256">
    <property type="protein sequence ID" value="scaffold2686_cov287.g5256"/>
    <property type="gene ID" value="scaffold2686_cov287.g5256"/>
</dbReference>
<protein>
    <submittedName>
        <fullName evidence="4">Uncharacterized protein</fullName>
    </submittedName>
</protein>
<proteinExistence type="predicted"/>
<evidence type="ECO:0000313" key="3">
    <source>
        <dbReference type="Proteomes" id="UP000887561"/>
    </source>
</evidence>
<feature type="signal peptide" evidence="2">
    <location>
        <begin position="1"/>
        <end position="26"/>
    </location>
</feature>
<keyword evidence="3" id="KW-1185">Reference proteome</keyword>
<accession>A0A915M5H2</accession>
<feature type="region of interest" description="Disordered" evidence="1">
    <location>
        <begin position="27"/>
        <end position="49"/>
    </location>
</feature>
<dbReference type="AlphaFoldDB" id="A0A915M5H2"/>
<feature type="chain" id="PRO_5037838584" evidence="2">
    <location>
        <begin position="27"/>
        <end position="109"/>
    </location>
</feature>
<reference evidence="4" key="1">
    <citation type="submission" date="2022-11" db="UniProtKB">
        <authorList>
            <consortium name="WormBaseParasite"/>
        </authorList>
    </citation>
    <scope>IDENTIFICATION</scope>
</reference>
<evidence type="ECO:0000256" key="1">
    <source>
        <dbReference type="SAM" id="MobiDB-lite"/>
    </source>
</evidence>
<evidence type="ECO:0000313" key="4">
    <source>
        <dbReference type="WBParaSite" id="scaffold2686_cov287.g5256"/>
    </source>
</evidence>
<dbReference type="Proteomes" id="UP000887561">
    <property type="component" value="Unplaced"/>
</dbReference>
<feature type="compositionally biased region" description="Basic residues" evidence="1">
    <location>
        <begin position="33"/>
        <end position="42"/>
    </location>
</feature>
<keyword evidence="2" id="KW-0732">Signal</keyword>
<organism evidence="3 4">
    <name type="scientific">Meloidogyne javanica</name>
    <name type="common">Root-knot nematode worm</name>
    <dbReference type="NCBI Taxonomy" id="6303"/>
    <lineage>
        <taxon>Eukaryota</taxon>
        <taxon>Metazoa</taxon>
        <taxon>Ecdysozoa</taxon>
        <taxon>Nematoda</taxon>
        <taxon>Chromadorea</taxon>
        <taxon>Rhabditida</taxon>
        <taxon>Tylenchina</taxon>
        <taxon>Tylenchomorpha</taxon>
        <taxon>Tylenchoidea</taxon>
        <taxon>Meloidogynidae</taxon>
        <taxon>Meloidogyninae</taxon>
        <taxon>Meloidogyne</taxon>
        <taxon>Meloidogyne incognita group</taxon>
    </lineage>
</organism>
<name>A0A915M5H2_MELJA</name>